<evidence type="ECO:0000313" key="2">
    <source>
        <dbReference type="EMBL" id="CDR18833.1"/>
    </source>
</evidence>
<dbReference type="STRING" id="8022.A0A061AF92"/>
<evidence type="ECO:0000313" key="3">
    <source>
        <dbReference type="Proteomes" id="UP000193380"/>
    </source>
</evidence>
<dbReference type="PaxDb" id="8022-A0A061AF92"/>
<feature type="non-terminal residue" evidence="2">
    <location>
        <position position="63"/>
    </location>
</feature>
<gene>
    <name evidence="2" type="ORF">GSONMT00018080001</name>
</gene>
<dbReference type="Proteomes" id="UP000193380">
    <property type="component" value="Unassembled WGS sequence"/>
</dbReference>
<name>A0A061AF92_ONCMY</name>
<organism evidence="2 3">
    <name type="scientific">Oncorhynchus mykiss</name>
    <name type="common">Rainbow trout</name>
    <name type="synonym">Salmo gairdneri</name>
    <dbReference type="NCBI Taxonomy" id="8022"/>
    <lineage>
        <taxon>Eukaryota</taxon>
        <taxon>Metazoa</taxon>
        <taxon>Chordata</taxon>
        <taxon>Craniata</taxon>
        <taxon>Vertebrata</taxon>
        <taxon>Euteleostomi</taxon>
        <taxon>Actinopterygii</taxon>
        <taxon>Neopterygii</taxon>
        <taxon>Teleostei</taxon>
        <taxon>Protacanthopterygii</taxon>
        <taxon>Salmoniformes</taxon>
        <taxon>Salmonidae</taxon>
        <taxon>Salmoninae</taxon>
        <taxon>Oncorhynchus</taxon>
    </lineage>
</organism>
<dbReference type="AlphaFoldDB" id="A0A061AF92"/>
<proteinExistence type="predicted"/>
<accession>A0A061AF92</accession>
<evidence type="ECO:0000256" key="1">
    <source>
        <dbReference type="SAM" id="MobiDB-lite"/>
    </source>
</evidence>
<feature type="region of interest" description="Disordered" evidence="1">
    <location>
        <begin position="28"/>
        <end position="55"/>
    </location>
</feature>
<protein>
    <submittedName>
        <fullName evidence="2">Uncharacterized protein</fullName>
    </submittedName>
</protein>
<dbReference type="EMBL" id="FR979777">
    <property type="protein sequence ID" value="CDR18833.1"/>
    <property type="molecule type" value="Genomic_DNA"/>
</dbReference>
<sequence length="63" mass="6939">MITFGNPSGTFYIVTSCPVKLQSCGDLRPGQLTVPPPQRRAKSLDRRTSESVMTPDLLNFKKG</sequence>
<reference evidence="2" key="1">
    <citation type="journal article" date="2014" name="Nat. Commun.">
        <title>The rainbow trout genome provides novel insights into evolution after whole-genome duplication in vertebrates.</title>
        <authorList>
            <person name="Berthelot C."/>
            <person name="Brunet F."/>
            <person name="Chalopin D."/>
            <person name="Juanchich A."/>
            <person name="Bernard M."/>
            <person name="Noel B."/>
            <person name="Bento P."/>
            <person name="Da Silva C."/>
            <person name="Labadie K."/>
            <person name="Alberti A."/>
            <person name="Aury J.M."/>
            <person name="Louis A."/>
            <person name="Dehais P."/>
            <person name="Bardou P."/>
            <person name="Montfort J."/>
            <person name="Klopp C."/>
            <person name="Cabau C."/>
            <person name="Gaspin C."/>
            <person name="Thorgaard G.H."/>
            <person name="Boussaha M."/>
            <person name="Quillet E."/>
            <person name="Guyomard R."/>
            <person name="Galiana D."/>
            <person name="Bobe J."/>
            <person name="Volff J.N."/>
            <person name="Genet C."/>
            <person name="Wincker P."/>
            <person name="Jaillon O."/>
            <person name="Roest Crollius H."/>
            <person name="Guiguen Y."/>
        </authorList>
    </citation>
    <scope>NUCLEOTIDE SEQUENCE [LARGE SCALE GENOMIC DNA]</scope>
</reference>
<reference evidence="2" key="2">
    <citation type="submission" date="2014-03" db="EMBL/GenBank/DDBJ databases">
        <authorList>
            <person name="Genoscope - CEA"/>
        </authorList>
    </citation>
    <scope>NUCLEOTIDE SEQUENCE</scope>
</reference>